<gene>
    <name evidence="3" type="ORF">BN9_057770</name>
</gene>
<keyword evidence="2" id="KW-0732">Signal</keyword>
<sequence length="95" mass="10430">MSPLYSVIICSSLAISSLALEAVLAPSNTSFVIILFATVGFSSYGITCSFLLYFVCRLLICYSHETTASVWGRYLPATMSCETEEMTVEKYDTLS</sequence>
<dbReference type="Proteomes" id="UP000053237">
    <property type="component" value="Unassembled WGS sequence"/>
</dbReference>
<keyword evidence="1" id="KW-1133">Transmembrane helix</keyword>
<feature type="signal peptide" evidence="2">
    <location>
        <begin position="1"/>
        <end position="19"/>
    </location>
</feature>
<keyword evidence="1" id="KW-0472">Membrane</keyword>
<reference evidence="3 4" key="1">
    <citation type="submission" date="2012-05" db="EMBL/GenBank/DDBJ databases">
        <title>Recombination and specialization in a pathogen metapopulation.</title>
        <authorList>
            <person name="Gardiner A."/>
            <person name="Kemen E."/>
            <person name="Schultz-Larsen T."/>
            <person name="MacLean D."/>
            <person name="Van Oosterhout C."/>
            <person name="Jones J.D.G."/>
        </authorList>
    </citation>
    <scope>NUCLEOTIDE SEQUENCE [LARGE SCALE GENOMIC DNA]</scope>
    <source>
        <strain evidence="3 4">Ac Nc2</strain>
    </source>
</reference>
<feature type="chain" id="PRO_5001529102" evidence="2">
    <location>
        <begin position="20"/>
        <end position="95"/>
    </location>
</feature>
<evidence type="ECO:0000313" key="4">
    <source>
        <dbReference type="Proteomes" id="UP000053237"/>
    </source>
</evidence>
<protein>
    <submittedName>
        <fullName evidence="3">Uncharacterized protein</fullName>
    </submittedName>
</protein>
<comment type="caution">
    <text evidence="3">The sequence shown here is derived from an EMBL/GenBank/DDBJ whole genome shotgun (WGS) entry which is preliminary data.</text>
</comment>
<organism evidence="3 4">
    <name type="scientific">Albugo candida</name>
    <dbReference type="NCBI Taxonomy" id="65357"/>
    <lineage>
        <taxon>Eukaryota</taxon>
        <taxon>Sar</taxon>
        <taxon>Stramenopiles</taxon>
        <taxon>Oomycota</taxon>
        <taxon>Peronosporomycetes</taxon>
        <taxon>Albuginales</taxon>
        <taxon>Albuginaceae</taxon>
        <taxon>Albugo</taxon>
    </lineage>
</organism>
<keyword evidence="1" id="KW-0812">Transmembrane</keyword>
<accession>A0A024FT80</accession>
<dbReference type="EMBL" id="CAIX01000083">
    <property type="protein sequence ID" value="CCI10092.1"/>
    <property type="molecule type" value="Genomic_DNA"/>
</dbReference>
<keyword evidence="4" id="KW-1185">Reference proteome</keyword>
<evidence type="ECO:0000256" key="2">
    <source>
        <dbReference type="SAM" id="SignalP"/>
    </source>
</evidence>
<name>A0A024FT80_9STRA</name>
<feature type="transmembrane region" description="Helical" evidence="1">
    <location>
        <begin position="29"/>
        <end position="55"/>
    </location>
</feature>
<dbReference type="InParanoid" id="A0A024FT80"/>
<evidence type="ECO:0000256" key="1">
    <source>
        <dbReference type="SAM" id="Phobius"/>
    </source>
</evidence>
<proteinExistence type="predicted"/>
<dbReference type="AlphaFoldDB" id="A0A024FT80"/>
<evidence type="ECO:0000313" key="3">
    <source>
        <dbReference type="EMBL" id="CCI10092.1"/>
    </source>
</evidence>